<dbReference type="Pfam" id="PF02958">
    <property type="entry name" value="EcKL"/>
    <property type="match status" value="2"/>
</dbReference>
<keyword evidence="2" id="KW-1185">Reference proteome</keyword>
<gene>
    <name evidence="1" type="ORF">Anas_04963</name>
</gene>
<dbReference type="PANTHER" id="PTHR11012:SF56">
    <property type="entry name" value="CHK KINASE-LIKE DOMAIN-CONTAINING PROTEIN-RELATED"/>
    <property type="match status" value="1"/>
</dbReference>
<proteinExistence type="predicted"/>
<evidence type="ECO:0008006" key="3">
    <source>
        <dbReference type="Google" id="ProtNLM"/>
    </source>
</evidence>
<dbReference type="InterPro" id="IPR011009">
    <property type="entry name" value="Kinase-like_dom_sf"/>
</dbReference>
<dbReference type="Proteomes" id="UP000326759">
    <property type="component" value="Unassembled WGS sequence"/>
</dbReference>
<evidence type="ECO:0000313" key="1">
    <source>
        <dbReference type="EMBL" id="KAB7500120.1"/>
    </source>
</evidence>
<dbReference type="SUPFAM" id="SSF56112">
    <property type="entry name" value="Protein kinase-like (PK-like)"/>
    <property type="match status" value="1"/>
</dbReference>
<dbReference type="AlphaFoldDB" id="A0A5N5T574"/>
<dbReference type="OrthoDB" id="190089at2759"/>
<dbReference type="EMBL" id="SEYY01015152">
    <property type="protein sequence ID" value="KAB7500120.1"/>
    <property type="molecule type" value="Genomic_DNA"/>
</dbReference>
<sequence>MTENKVFEEKIEGTTNIESYKLVTNDLVREALENDKGQDAQLLSWEIKPFTKKGDNYASIVACIEVKYHKIETEFIDSFVAKINPLRPPNFDIMEIYAREPVILSSIIGGMDKQLANLKLNNIRTPKVLSRNNEKGKEVFIEENLRNQGFKMHNRKIGLDLNHSLLVVNEIGRFHASSILFEEEIYPKTLSETFPDFKCILLSHLRLNILTTTKHGKYSVTSRYTSKRNWMDPELSSFEILSSLFTEGAEKARNFAQKAGPKYEKGEKWLSKPSQEIINIYFDVFSPKKPFDVLIHGDCWTNNMLFK</sequence>
<name>A0A5N5T574_9CRUS</name>
<organism evidence="1 2">
    <name type="scientific">Armadillidium nasatum</name>
    <dbReference type="NCBI Taxonomy" id="96803"/>
    <lineage>
        <taxon>Eukaryota</taxon>
        <taxon>Metazoa</taxon>
        <taxon>Ecdysozoa</taxon>
        <taxon>Arthropoda</taxon>
        <taxon>Crustacea</taxon>
        <taxon>Multicrustacea</taxon>
        <taxon>Malacostraca</taxon>
        <taxon>Eumalacostraca</taxon>
        <taxon>Peracarida</taxon>
        <taxon>Isopoda</taxon>
        <taxon>Oniscidea</taxon>
        <taxon>Crinocheta</taxon>
        <taxon>Armadillidiidae</taxon>
        <taxon>Armadillidium</taxon>
    </lineage>
</organism>
<reference evidence="1 2" key="1">
    <citation type="journal article" date="2019" name="PLoS Biol.">
        <title>Sex chromosomes control vertical transmission of feminizing Wolbachia symbionts in an isopod.</title>
        <authorList>
            <person name="Becking T."/>
            <person name="Chebbi M.A."/>
            <person name="Giraud I."/>
            <person name="Moumen B."/>
            <person name="Laverre T."/>
            <person name="Caubet Y."/>
            <person name="Peccoud J."/>
            <person name="Gilbert C."/>
            <person name="Cordaux R."/>
        </authorList>
    </citation>
    <scope>NUCLEOTIDE SEQUENCE [LARGE SCALE GENOMIC DNA]</scope>
    <source>
        <strain evidence="1">ANa2</strain>
        <tissue evidence="1">Whole body excluding digestive tract and cuticle</tissue>
    </source>
</reference>
<comment type="caution">
    <text evidence="1">The sequence shown here is derived from an EMBL/GenBank/DDBJ whole genome shotgun (WGS) entry which is preliminary data.</text>
</comment>
<protein>
    <recommendedName>
        <fullName evidence="3">CHK kinase-like domain-containing protein</fullName>
    </recommendedName>
</protein>
<evidence type="ECO:0000313" key="2">
    <source>
        <dbReference type="Proteomes" id="UP000326759"/>
    </source>
</evidence>
<dbReference type="InterPro" id="IPR004119">
    <property type="entry name" value="EcKL"/>
</dbReference>
<dbReference type="PANTHER" id="PTHR11012">
    <property type="entry name" value="PROTEIN KINASE-LIKE DOMAIN-CONTAINING"/>
    <property type="match status" value="1"/>
</dbReference>
<accession>A0A5N5T574</accession>